<evidence type="ECO:0000256" key="1">
    <source>
        <dbReference type="SAM" id="SignalP"/>
    </source>
</evidence>
<reference evidence="2" key="1">
    <citation type="submission" date="2021-02" db="EMBL/GenBank/DDBJ databases">
        <authorList>
            <person name="Nowell W R."/>
        </authorList>
    </citation>
    <scope>NUCLEOTIDE SEQUENCE</scope>
</reference>
<accession>A0A814NUW9</accession>
<evidence type="ECO:0000313" key="3">
    <source>
        <dbReference type="EMBL" id="CAF3863804.1"/>
    </source>
</evidence>
<keyword evidence="1" id="KW-0732">Signal</keyword>
<dbReference type="EMBL" id="CAJOBC010005439">
    <property type="protein sequence ID" value="CAF3863804.1"/>
    <property type="molecule type" value="Genomic_DNA"/>
</dbReference>
<dbReference type="Proteomes" id="UP000663829">
    <property type="component" value="Unassembled WGS sequence"/>
</dbReference>
<proteinExistence type="predicted"/>
<dbReference type="AlphaFoldDB" id="A0A814NUW9"/>
<organism evidence="2 4">
    <name type="scientific">Didymodactylos carnosus</name>
    <dbReference type="NCBI Taxonomy" id="1234261"/>
    <lineage>
        <taxon>Eukaryota</taxon>
        <taxon>Metazoa</taxon>
        <taxon>Spiralia</taxon>
        <taxon>Gnathifera</taxon>
        <taxon>Rotifera</taxon>
        <taxon>Eurotatoria</taxon>
        <taxon>Bdelloidea</taxon>
        <taxon>Philodinida</taxon>
        <taxon>Philodinidae</taxon>
        <taxon>Didymodactylos</taxon>
    </lineage>
</organism>
<gene>
    <name evidence="2" type="ORF">GPM918_LOCUS18637</name>
    <name evidence="3" type="ORF">SRO942_LOCUS18634</name>
</gene>
<feature type="signal peptide" evidence="1">
    <location>
        <begin position="1"/>
        <end position="17"/>
    </location>
</feature>
<dbReference type="Proteomes" id="UP000681722">
    <property type="component" value="Unassembled WGS sequence"/>
</dbReference>
<evidence type="ECO:0000313" key="4">
    <source>
        <dbReference type="Proteomes" id="UP000663829"/>
    </source>
</evidence>
<keyword evidence="4" id="KW-1185">Reference proteome</keyword>
<name>A0A814NUW9_9BILA</name>
<dbReference type="OrthoDB" id="2146371at2759"/>
<feature type="chain" id="PRO_5036410576" evidence="1">
    <location>
        <begin position="18"/>
        <end position="311"/>
    </location>
</feature>
<protein>
    <submittedName>
        <fullName evidence="2">Uncharacterized protein</fullName>
    </submittedName>
</protein>
<sequence length="311" mass="34447">MIVLLLGILLSSQTTVGLLSVKVPTYLCIYYGYPSLVQNSSGNLVSAANWFKQFDLIVFGAGIWNINHTDHNNTMNITRTLVAKGKRVFGYVDLGVIPGTNNYSYTQMQQAVNGWSQMGATGIFWDDAGFDYGVTRQRQSDMINYCHNKSMNVIMNAWNPDDVLGGNNVTLNSGDIYILESYLVSNGTYQPLLNWTAKANKVAAYQCSLGIQVACLSTNRTSDQFTQAWFGTAVYNFDYFQATDITYSAYGSSMNRVAYYPNPSNSYGTIWQSANVIPNAANTNFSRSTETWKLNVFGDGASWGYGTFTPV</sequence>
<comment type="caution">
    <text evidence="2">The sequence shown here is derived from an EMBL/GenBank/DDBJ whole genome shotgun (WGS) entry which is preliminary data.</text>
</comment>
<dbReference type="EMBL" id="CAJNOQ010005439">
    <property type="protein sequence ID" value="CAF1098744.1"/>
    <property type="molecule type" value="Genomic_DNA"/>
</dbReference>
<evidence type="ECO:0000313" key="2">
    <source>
        <dbReference type="EMBL" id="CAF1098744.1"/>
    </source>
</evidence>